<protein>
    <recommendedName>
        <fullName evidence="4">C-type lysozyme inhibitor domain-containing protein</fullName>
    </recommendedName>
</protein>
<keyword evidence="1" id="KW-0732">Signal</keyword>
<dbReference type="EMBL" id="CP001293">
    <property type="protein sequence ID" value="ACK73989.1"/>
    <property type="molecule type" value="Genomic_DNA"/>
</dbReference>
<proteinExistence type="predicted"/>
<keyword evidence="3" id="KW-1185">Reference proteome</keyword>
<organism evidence="2 3">
    <name type="scientific">Gloeothece citriformis (strain PCC 7424)</name>
    <name type="common">Cyanothece sp. (strain PCC 7424)</name>
    <dbReference type="NCBI Taxonomy" id="65393"/>
    <lineage>
        <taxon>Bacteria</taxon>
        <taxon>Bacillati</taxon>
        <taxon>Cyanobacteriota</taxon>
        <taxon>Cyanophyceae</taxon>
        <taxon>Oscillatoriophycideae</taxon>
        <taxon>Chroococcales</taxon>
        <taxon>Aphanothecaceae</taxon>
        <taxon>Gloeothece</taxon>
        <taxon>Gloeothece citriformis</taxon>
    </lineage>
</organism>
<geneLocation type="plasmid" evidence="2 3">
    <name>pP742402</name>
</geneLocation>
<reference evidence="3" key="1">
    <citation type="journal article" date="2011" name="MBio">
        <title>Novel metabolic attributes of the genus Cyanothece, comprising a group of unicellular nitrogen-fixing Cyanobacteria.</title>
        <authorList>
            <person name="Bandyopadhyay A."/>
            <person name="Elvitigala T."/>
            <person name="Welsh E."/>
            <person name="Stockel J."/>
            <person name="Liberton M."/>
            <person name="Min H."/>
            <person name="Sherman L.A."/>
            <person name="Pakrasi H.B."/>
        </authorList>
    </citation>
    <scope>NUCLEOTIDE SEQUENCE [LARGE SCALE GENOMIC DNA]</scope>
    <source>
        <strain evidence="3">PCC 7424</strain>
        <plasmid evidence="3">pP742402</plasmid>
    </source>
</reference>
<dbReference type="KEGG" id="cyc:PCC7424_5411"/>
<evidence type="ECO:0000313" key="2">
    <source>
        <dbReference type="EMBL" id="ACK73989.1"/>
    </source>
</evidence>
<feature type="signal peptide" evidence="1">
    <location>
        <begin position="1"/>
        <end position="20"/>
    </location>
</feature>
<feature type="chain" id="PRO_5002856235" description="C-type lysozyme inhibitor domain-containing protein" evidence="1">
    <location>
        <begin position="21"/>
        <end position="291"/>
    </location>
</feature>
<dbReference type="RefSeq" id="WP_012599496.1">
    <property type="nucleotide sequence ID" value="NC_011737.1"/>
</dbReference>
<sequence length="291" mass="32421">MKLVFFLTLFSSVVFIPAFTKVNAEPLFTSKPSQMIANGKNVGTATCASIINEGLNTRPIQKATLEARGNGYRLKFTELMRGKPSETVWELDSQLIIYEAESDGMSWNLTSYNREPPVTITPTGNFEIEMMVSSRSWCIFTGTLQFIGNAKAQLFPNSTTLPEAANLTASSDSLCSKDQMPLFVIRTEDFDAEICGKLTMIEPLGCEVPSEPYFYVSQSRKTGQSIVLPATNATQEDPFMIIYKAKNGNLTYQMASSGGYVNKPWTSLSVFENGKRIYHRKVNKYDGLYDC</sequence>
<dbReference type="HOGENOM" id="CLU_955516_0_0_3"/>
<evidence type="ECO:0008006" key="4">
    <source>
        <dbReference type="Google" id="ProtNLM"/>
    </source>
</evidence>
<dbReference type="Proteomes" id="UP000002384">
    <property type="component" value="Plasmid pP742402"/>
</dbReference>
<dbReference type="AlphaFoldDB" id="B7KMG7"/>
<evidence type="ECO:0000256" key="1">
    <source>
        <dbReference type="SAM" id="SignalP"/>
    </source>
</evidence>
<name>B7KMG7_GLOC7</name>
<accession>B7KMG7</accession>
<evidence type="ECO:0000313" key="3">
    <source>
        <dbReference type="Proteomes" id="UP000002384"/>
    </source>
</evidence>
<gene>
    <name evidence="2" type="ordered locus">PCC7424_5411</name>
</gene>
<keyword evidence="2" id="KW-0614">Plasmid</keyword>
<dbReference type="OrthoDB" id="574721at2"/>